<feature type="region of interest" description="Disordered" evidence="1">
    <location>
        <begin position="217"/>
        <end position="253"/>
    </location>
</feature>
<dbReference type="Proteomes" id="UP000183832">
    <property type="component" value="Unassembled WGS sequence"/>
</dbReference>
<feature type="compositionally biased region" description="Basic residues" evidence="1">
    <location>
        <begin position="485"/>
        <end position="513"/>
    </location>
</feature>
<sequence>MNDFPQKINNSYESGSSSTSTSSLNDQVLEKSIQFIDTEGLKLANLMLPQSEPELCNTSAEEGIFPNVNFQPIEVPSYQPEYDYLDNYNSTPPIVYSWLPIVPGFSRNGFENLHKFDHLSNVLSSSEKSPVSDEISNQNEKFRDYLVKNKTETIELPVTNNTRYHNLDNSCNAMDLNISTSFKQEHPTSDPDLSFDGKIAELKAKEINENCDEAINKTEEQNEFEKPNDSGNVSYEKEEQTEEERLQNESFELLKKEDSSRMILINERSPDLFDSDVNQPSDNEQQREDVQEDNTPSDNDEFQEKIKSNDDLILKKLRQSFKGICPPPSQTQVQLSVNELLTRYHNNVKDTNVNNFVENCKFFAPTHSCQEVTTMEWPKVKTISCLDVMYNNSAASEDIEQLCANYSKRYVGAETMSSFNLRFGPSSAKKRIEKLKLLTQSPGSRLSHLAKRRQIFSSANLKSSLNASHSASSSGRSFMVDKKKLYAKMKSPKKRTSARKKTPGKRKTPRSAKRQIITKVDSSRASSKRALFTSPIEVKSSVQLSVVEPPLTRARMPIRRTLFSPPSEDARKKRRCSTSPDHDVENRAGKLRRIDTPTRMHKSQSFSYASTSSNISLNPAECKKNLFYRTQSEVVVNQSTSMSSQLGYKQPLKEDVNKKILWSVSHALRGKQITSSHEKYKEFASKLAKLVKAIFIEFYESGKSVSGQLSKFAVTMVDHVIFGRSSEEILKTTKIRLHSKLCNGQMKQNLLRRNDSILNNLQSNSSMNLSQSESFFGQSSLSSSRLNISNSSLNRSTSSNENFFMRDNCNSRSNENSGRKFNGNASTLNKLTSTSSTSLAKAKRQISF</sequence>
<dbReference type="OrthoDB" id="8192658at2759"/>
<feature type="compositionally biased region" description="Basic and acidic residues" evidence="1">
    <location>
        <begin position="217"/>
        <end position="228"/>
    </location>
</feature>
<dbReference type="EMBL" id="CVRI01000059">
    <property type="protein sequence ID" value="CRL03377.1"/>
    <property type="molecule type" value="Genomic_DNA"/>
</dbReference>
<name>A0A1J1IXU0_9DIPT</name>
<feature type="compositionally biased region" description="Basic and acidic residues" evidence="1">
    <location>
        <begin position="235"/>
        <end position="253"/>
    </location>
</feature>
<organism evidence="2 3">
    <name type="scientific">Clunio marinus</name>
    <dbReference type="NCBI Taxonomy" id="568069"/>
    <lineage>
        <taxon>Eukaryota</taxon>
        <taxon>Metazoa</taxon>
        <taxon>Ecdysozoa</taxon>
        <taxon>Arthropoda</taxon>
        <taxon>Hexapoda</taxon>
        <taxon>Insecta</taxon>
        <taxon>Pterygota</taxon>
        <taxon>Neoptera</taxon>
        <taxon>Endopterygota</taxon>
        <taxon>Diptera</taxon>
        <taxon>Nematocera</taxon>
        <taxon>Chironomoidea</taxon>
        <taxon>Chironomidae</taxon>
        <taxon>Clunio</taxon>
    </lineage>
</organism>
<feature type="compositionally biased region" description="Low complexity" evidence="1">
    <location>
        <begin position="791"/>
        <end position="802"/>
    </location>
</feature>
<dbReference type="AlphaFoldDB" id="A0A1J1IXU0"/>
<feature type="compositionally biased region" description="Low complexity" evidence="1">
    <location>
        <begin position="14"/>
        <end position="23"/>
    </location>
</feature>
<evidence type="ECO:0000256" key="1">
    <source>
        <dbReference type="SAM" id="MobiDB-lite"/>
    </source>
</evidence>
<accession>A0A1J1IXU0</accession>
<protein>
    <submittedName>
        <fullName evidence="2">CLUMA_CG016223, isoform A</fullName>
    </submittedName>
</protein>
<proteinExistence type="predicted"/>
<feature type="region of interest" description="Disordered" evidence="1">
    <location>
        <begin position="1"/>
        <end position="23"/>
    </location>
</feature>
<feature type="region of interest" description="Disordered" evidence="1">
    <location>
        <begin position="564"/>
        <end position="585"/>
    </location>
</feature>
<evidence type="ECO:0000313" key="2">
    <source>
        <dbReference type="EMBL" id="CRL03377.1"/>
    </source>
</evidence>
<feature type="region of interest" description="Disordered" evidence="1">
    <location>
        <begin position="791"/>
        <end position="829"/>
    </location>
</feature>
<feature type="region of interest" description="Disordered" evidence="1">
    <location>
        <begin position="267"/>
        <end position="305"/>
    </location>
</feature>
<reference evidence="2 3" key="1">
    <citation type="submission" date="2015-04" db="EMBL/GenBank/DDBJ databases">
        <authorList>
            <person name="Syromyatnikov M.Y."/>
            <person name="Popov V.N."/>
        </authorList>
    </citation>
    <scope>NUCLEOTIDE SEQUENCE [LARGE SCALE GENOMIC DNA]</scope>
</reference>
<gene>
    <name evidence="2" type="ORF">CLUMA_CG016223</name>
</gene>
<feature type="region of interest" description="Disordered" evidence="1">
    <location>
        <begin position="481"/>
        <end position="524"/>
    </location>
</feature>
<evidence type="ECO:0000313" key="3">
    <source>
        <dbReference type="Proteomes" id="UP000183832"/>
    </source>
</evidence>
<keyword evidence="3" id="KW-1185">Reference proteome</keyword>